<dbReference type="Pfam" id="PF00990">
    <property type="entry name" value="GGDEF"/>
    <property type="match status" value="1"/>
</dbReference>
<dbReference type="GO" id="GO:0052621">
    <property type="term" value="F:diguanylate cyclase activity"/>
    <property type="evidence" value="ECO:0007669"/>
    <property type="project" value="TreeGrafter"/>
</dbReference>
<protein>
    <submittedName>
        <fullName evidence="3">GGDEF domain-containing protein</fullName>
    </submittedName>
</protein>
<dbReference type="PANTHER" id="PTHR45138:SF9">
    <property type="entry name" value="DIGUANYLATE CYCLASE DGCM-RELATED"/>
    <property type="match status" value="1"/>
</dbReference>
<name>A0A934IFM4_9MICO</name>
<dbReference type="FunFam" id="3.30.70.270:FF:000001">
    <property type="entry name" value="Diguanylate cyclase domain protein"/>
    <property type="match status" value="1"/>
</dbReference>
<dbReference type="NCBIfam" id="TIGR00254">
    <property type="entry name" value="GGDEF"/>
    <property type="match status" value="1"/>
</dbReference>
<comment type="caution">
    <text evidence="3">The sequence shown here is derived from an EMBL/GenBank/DDBJ whole genome shotgun (WGS) entry which is preliminary data.</text>
</comment>
<dbReference type="GO" id="GO:0043709">
    <property type="term" value="P:cell adhesion involved in single-species biofilm formation"/>
    <property type="evidence" value="ECO:0007669"/>
    <property type="project" value="TreeGrafter"/>
</dbReference>
<sequence length="561" mass="60293">MSSAPRPQHPGHRSASPGSRVVPGGGATPALADDSSPADLSRVMADLESTVGFDSERSLDVADRVETLARRLGEETLVWRARVVRADVLERQGALAESASLLWRAHAWAVEVGERLLQARTLSLLSWTSRDAGDLATYLEHAVAAVELLDADAPGSVRSTHLRRLADALHETGSGAAAYERYLEAEQIAADVGDVPQQLSALNNLAYRLSTAGDADGAWAVIERLGALSDTHGVPLRSSTLDTIARIQVQRGRFVDAEATARRAVAIYRAGADCKESDLLAQLLVTHAVTRRHLGDLVGARHAVDESRGLCDEHGLGSVLPVVLEEESEVFAAAGDFESAWRTYRAFHAAERAQLDDQRERRARLRQTLFETAEARRRADVFRDEARRDALTGLHNRRYVDEELQGLVDASRAGGPGVVVGLVDLDHFKRVNDTCSHEVGDHVLRQVARLLEDAVASPGDGCGRGGFAARIGGEEFLVVLTGTGTGEALHRFEGLRAAVAGHDWRGLTGDVPVTVSIGVARAGRDSRSGLLRRADERLYEAKRAGRDRVVVGPGGDAGPET</sequence>
<dbReference type="PANTHER" id="PTHR45138">
    <property type="entry name" value="REGULATORY COMPONENTS OF SENSORY TRANSDUCTION SYSTEM"/>
    <property type="match status" value="1"/>
</dbReference>
<dbReference type="InterPro" id="IPR029787">
    <property type="entry name" value="Nucleotide_cyclase"/>
</dbReference>
<dbReference type="AlphaFoldDB" id="A0A934IFM4"/>
<dbReference type="Gene3D" id="1.25.40.10">
    <property type="entry name" value="Tetratricopeptide repeat domain"/>
    <property type="match status" value="1"/>
</dbReference>
<reference evidence="3" key="1">
    <citation type="submission" date="2020-12" db="EMBL/GenBank/DDBJ databases">
        <title>Sanguibacter suaedae sp. nov., isolated from Suaeda aralocaspica.</title>
        <authorList>
            <person name="Ma Q."/>
        </authorList>
    </citation>
    <scope>NUCLEOTIDE SEQUENCE</scope>
    <source>
        <strain evidence="3">YZGR15</strain>
    </source>
</reference>
<dbReference type="InterPro" id="IPR043128">
    <property type="entry name" value="Rev_trsase/Diguanyl_cyclase"/>
</dbReference>
<evidence type="ECO:0000313" key="3">
    <source>
        <dbReference type="EMBL" id="MBI9116109.1"/>
    </source>
</evidence>
<feature type="region of interest" description="Disordered" evidence="1">
    <location>
        <begin position="1"/>
        <end position="37"/>
    </location>
</feature>
<dbReference type="InterPro" id="IPR011990">
    <property type="entry name" value="TPR-like_helical_dom_sf"/>
</dbReference>
<dbReference type="Gene3D" id="3.30.70.270">
    <property type="match status" value="1"/>
</dbReference>
<dbReference type="GO" id="GO:1902201">
    <property type="term" value="P:negative regulation of bacterial-type flagellum-dependent cell motility"/>
    <property type="evidence" value="ECO:0007669"/>
    <property type="project" value="TreeGrafter"/>
</dbReference>
<dbReference type="RefSeq" id="WP_198734676.1">
    <property type="nucleotide sequence ID" value="NZ_JAEINH010000016.1"/>
</dbReference>
<dbReference type="PROSITE" id="PS50887">
    <property type="entry name" value="GGDEF"/>
    <property type="match status" value="1"/>
</dbReference>
<feature type="domain" description="GGDEF" evidence="2">
    <location>
        <begin position="416"/>
        <end position="554"/>
    </location>
</feature>
<dbReference type="CDD" id="cd01949">
    <property type="entry name" value="GGDEF"/>
    <property type="match status" value="1"/>
</dbReference>
<dbReference type="SMART" id="SM00267">
    <property type="entry name" value="GGDEF"/>
    <property type="match status" value="1"/>
</dbReference>
<proteinExistence type="predicted"/>
<accession>A0A934IFM4</accession>
<dbReference type="SUPFAM" id="SSF48452">
    <property type="entry name" value="TPR-like"/>
    <property type="match status" value="1"/>
</dbReference>
<dbReference type="EMBL" id="JAEINH010000016">
    <property type="protein sequence ID" value="MBI9116109.1"/>
    <property type="molecule type" value="Genomic_DNA"/>
</dbReference>
<dbReference type="InterPro" id="IPR000160">
    <property type="entry name" value="GGDEF_dom"/>
</dbReference>
<evidence type="ECO:0000256" key="1">
    <source>
        <dbReference type="SAM" id="MobiDB-lite"/>
    </source>
</evidence>
<organism evidence="3 4">
    <name type="scientific">Sanguibacter suaedae</name>
    <dbReference type="NCBI Taxonomy" id="2795737"/>
    <lineage>
        <taxon>Bacteria</taxon>
        <taxon>Bacillati</taxon>
        <taxon>Actinomycetota</taxon>
        <taxon>Actinomycetes</taxon>
        <taxon>Micrococcales</taxon>
        <taxon>Sanguibacteraceae</taxon>
        <taxon>Sanguibacter</taxon>
    </lineage>
</organism>
<dbReference type="Proteomes" id="UP000602087">
    <property type="component" value="Unassembled WGS sequence"/>
</dbReference>
<gene>
    <name evidence="3" type="ORF">JAV76_13915</name>
</gene>
<dbReference type="SUPFAM" id="SSF55073">
    <property type="entry name" value="Nucleotide cyclase"/>
    <property type="match status" value="1"/>
</dbReference>
<evidence type="ECO:0000313" key="4">
    <source>
        <dbReference type="Proteomes" id="UP000602087"/>
    </source>
</evidence>
<dbReference type="GO" id="GO:0005886">
    <property type="term" value="C:plasma membrane"/>
    <property type="evidence" value="ECO:0007669"/>
    <property type="project" value="TreeGrafter"/>
</dbReference>
<keyword evidence="4" id="KW-1185">Reference proteome</keyword>
<evidence type="ECO:0000259" key="2">
    <source>
        <dbReference type="PROSITE" id="PS50887"/>
    </source>
</evidence>
<dbReference type="InterPro" id="IPR050469">
    <property type="entry name" value="Diguanylate_Cyclase"/>
</dbReference>